<evidence type="ECO:0000313" key="1">
    <source>
        <dbReference type="EMBL" id="DBA21705.1"/>
    </source>
</evidence>
<reference evidence="1" key="1">
    <citation type="thesis" date="2020" institute="ProQuest LLC" country="789 East Eisenhower Parkway, Ann Arbor, MI, USA">
        <title>Comparative Genomics and Chromosome Evolution.</title>
        <authorList>
            <person name="Mudd A.B."/>
        </authorList>
    </citation>
    <scope>NUCLEOTIDE SEQUENCE</scope>
    <source>
        <strain evidence="1">1538</strain>
        <tissue evidence="1">Blood</tissue>
    </source>
</reference>
<dbReference type="Proteomes" id="UP001181693">
    <property type="component" value="Unassembled WGS sequence"/>
</dbReference>
<protein>
    <submittedName>
        <fullName evidence="1">Uncharacterized protein</fullName>
    </submittedName>
</protein>
<organism evidence="1 2">
    <name type="scientific">Pyxicephalus adspersus</name>
    <name type="common">African bullfrog</name>
    <dbReference type="NCBI Taxonomy" id="30357"/>
    <lineage>
        <taxon>Eukaryota</taxon>
        <taxon>Metazoa</taxon>
        <taxon>Chordata</taxon>
        <taxon>Craniata</taxon>
        <taxon>Vertebrata</taxon>
        <taxon>Euteleostomi</taxon>
        <taxon>Amphibia</taxon>
        <taxon>Batrachia</taxon>
        <taxon>Anura</taxon>
        <taxon>Neobatrachia</taxon>
        <taxon>Ranoidea</taxon>
        <taxon>Pyxicephalidae</taxon>
        <taxon>Pyxicephalinae</taxon>
        <taxon>Pyxicephalus</taxon>
    </lineage>
</organism>
<proteinExistence type="predicted"/>
<dbReference type="EMBL" id="DYDO01000007">
    <property type="protein sequence ID" value="DBA21705.1"/>
    <property type="molecule type" value="Genomic_DNA"/>
</dbReference>
<name>A0AAV3AEP4_PYXAD</name>
<evidence type="ECO:0000313" key="2">
    <source>
        <dbReference type="Proteomes" id="UP001181693"/>
    </source>
</evidence>
<dbReference type="AlphaFoldDB" id="A0AAV3AEP4"/>
<accession>A0AAV3AEP4</accession>
<gene>
    <name evidence="1" type="ORF">GDO54_018307</name>
</gene>
<sequence>MMGQQNDTNVFFYNSLLGKGGISHLKTRNPTVCLSRQPRSWQWLGKPCMILKNCLYSIYHGFPGLCRGQGVDHLHLSDPRTKNPEAIHIFLTE</sequence>
<keyword evidence="2" id="KW-1185">Reference proteome</keyword>
<comment type="caution">
    <text evidence="1">The sequence shown here is derived from an EMBL/GenBank/DDBJ whole genome shotgun (WGS) entry which is preliminary data.</text>
</comment>